<dbReference type="Proteomes" id="UP001521222">
    <property type="component" value="Unassembled WGS sequence"/>
</dbReference>
<proteinExistence type="predicted"/>
<name>A0ABR3R4X8_9PLEO</name>
<keyword evidence="1" id="KW-0732">Signal</keyword>
<evidence type="ECO:0000313" key="2">
    <source>
        <dbReference type="EMBL" id="KAL1599313.1"/>
    </source>
</evidence>
<dbReference type="Pfam" id="PF14273">
    <property type="entry name" value="DUF4360"/>
    <property type="match status" value="1"/>
</dbReference>
<dbReference type="PANTHER" id="PTHR38847">
    <property type="match status" value="1"/>
</dbReference>
<evidence type="ECO:0000256" key="1">
    <source>
        <dbReference type="SAM" id="SignalP"/>
    </source>
</evidence>
<organism evidence="2 3">
    <name type="scientific">Nothophoma quercina</name>
    <dbReference type="NCBI Taxonomy" id="749835"/>
    <lineage>
        <taxon>Eukaryota</taxon>
        <taxon>Fungi</taxon>
        <taxon>Dikarya</taxon>
        <taxon>Ascomycota</taxon>
        <taxon>Pezizomycotina</taxon>
        <taxon>Dothideomycetes</taxon>
        <taxon>Pleosporomycetidae</taxon>
        <taxon>Pleosporales</taxon>
        <taxon>Pleosporineae</taxon>
        <taxon>Didymellaceae</taxon>
        <taxon>Nothophoma</taxon>
    </lineage>
</organism>
<dbReference type="InterPro" id="IPR025649">
    <property type="entry name" value="DUF4360"/>
</dbReference>
<feature type="signal peptide" evidence="1">
    <location>
        <begin position="1"/>
        <end position="22"/>
    </location>
</feature>
<accession>A0ABR3R4X8</accession>
<dbReference type="EMBL" id="JAKIXB020000020">
    <property type="protein sequence ID" value="KAL1599313.1"/>
    <property type="molecule type" value="Genomic_DNA"/>
</dbReference>
<comment type="caution">
    <text evidence="2">The sequence shown here is derived from an EMBL/GenBank/DDBJ whole genome shotgun (WGS) entry which is preliminary data.</text>
</comment>
<sequence length="201" mass="21266">MKFTLPILTFAAVASALPQTTSIPPPSFKITNVISGGTGCPQGSIDVSWTDNKILPINFGKEFIAAVGPKAEIADSRKFCQLNLALEYSAGYSFAIYSADYAGFAALDTGVSGTVKSTYYFSGQTDQASSALTLTGPTKAWFKKQDDIALAVWSPCSGDALFNVDASVALTPLASEKSGYLGIAKESGRLSSNLYVQWKKC</sequence>
<gene>
    <name evidence="2" type="ORF">SLS59_006330</name>
</gene>
<feature type="chain" id="PRO_5045359409" description="Secreted protein" evidence="1">
    <location>
        <begin position="23"/>
        <end position="201"/>
    </location>
</feature>
<evidence type="ECO:0008006" key="4">
    <source>
        <dbReference type="Google" id="ProtNLM"/>
    </source>
</evidence>
<dbReference type="PANTHER" id="PTHR38847:SF1">
    <property type="entry name" value="PSEUDOURIDINE SYNTHASE RSUA_RLUA-LIKE DOMAIN-CONTAINING PROTEIN"/>
    <property type="match status" value="1"/>
</dbReference>
<keyword evidence="3" id="KW-1185">Reference proteome</keyword>
<evidence type="ECO:0000313" key="3">
    <source>
        <dbReference type="Proteomes" id="UP001521222"/>
    </source>
</evidence>
<protein>
    <recommendedName>
        <fullName evidence="4">Secreted protein</fullName>
    </recommendedName>
</protein>
<reference evidence="2 3" key="1">
    <citation type="submission" date="2024-02" db="EMBL/GenBank/DDBJ databases">
        <title>De novo assembly and annotation of 12 fungi associated with fruit tree decline syndrome in Ontario, Canada.</title>
        <authorList>
            <person name="Sulman M."/>
            <person name="Ellouze W."/>
            <person name="Ilyukhin E."/>
        </authorList>
    </citation>
    <scope>NUCLEOTIDE SEQUENCE [LARGE SCALE GENOMIC DNA]</scope>
    <source>
        <strain evidence="2 3">M97-236</strain>
    </source>
</reference>